<dbReference type="STRING" id="225164.V3ZRR5"/>
<dbReference type="GeneID" id="20233123"/>
<dbReference type="OrthoDB" id="1274115at2759"/>
<dbReference type="GO" id="GO:0008209">
    <property type="term" value="P:androgen metabolic process"/>
    <property type="evidence" value="ECO:0007669"/>
    <property type="project" value="TreeGrafter"/>
</dbReference>
<dbReference type="GO" id="GO:0008210">
    <property type="term" value="P:estrogen metabolic process"/>
    <property type="evidence" value="ECO:0007669"/>
    <property type="project" value="TreeGrafter"/>
</dbReference>
<evidence type="ECO:0000256" key="4">
    <source>
        <dbReference type="ARBA" id="ARBA00024072"/>
    </source>
</evidence>
<feature type="domain" description="Ketoreductase" evidence="21">
    <location>
        <begin position="2"/>
        <end position="191"/>
    </location>
</feature>
<proteinExistence type="inferred from homology"/>
<dbReference type="CTD" id="20233123"/>
<dbReference type="KEGG" id="lgi:LOTGIDRAFT_130874"/>
<evidence type="ECO:0000256" key="2">
    <source>
        <dbReference type="ARBA" id="ARBA00023002"/>
    </source>
</evidence>
<dbReference type="PRINTS" id="PR00081">
    <property type="entry name" value="GDHRDH"/>
</dbReference>
<gene>
    <name evidence="22" type="ORF">LOTGIDRAFT_130874</name>
</gene>
<dbReference type="SUPFAM" id="SSF51735">
    <property type="entry name" value="NAD(P)-binding Rossmann-fold domains"/>
    <property type="match status" value="1"/>
</dbReference>
<comment type="catalytic activity">
    <reaction evidence="13">
        <text>5alpha-pregnan-20beta-ol-3-one + NAD(+) = 5alpha-pregnane-3,20-dione + NADH + H(+)</text>
        <dbReference type="Rhea" id="RHEA:42008"/>
        <dbReference type="ChEBI" id="CHEBI:15378"/>
        <dbReference type="ChEBI" id="CHEBI:28952"/>
        <dbReference type="ChEBI" id="CHEBI:57540"/>
        <dbReference type="ChEBI" id="CHEBI:57945"/>
        <dbReference type="ChEBI" id="CHEBI:78594"/>
    </reaction>
    <physiologicalReaction direction="left-to-right" evidence="13">
        <dbReference type="Rhea" id="RHEA:42009"/>
    </physiologicalReaction>
</comment>
<evidence type="ECO:0000256" key="1">
    <source>
        <dbReference type="ARBA" id="ARBA00006484"/>
    </source>
</evidence>
<dbReference type="EC" id="1.1.1.53" evidence="3"/>
<evidence type="ECO:0000313" key="23">
    <source>
        <dbReference type="Proteomes" id="UP000030746"/>
    </source>
</evidence>
<accession>V3ZRR5</accession>
<dbReference type="HOGENOM" id="CLU_010194_42_0_1"/>
<dbReference type="EMBL" id="KB203301">
    <property type="protein sequence ID" value="ESO85245.1"/>
    <property type="molecule type" value="Genomic_DNA"/>
</dbReference>
<dbReference type="GO" id="GO:0005739">
    <property type="term" value="C:mitochondrion"/>
    <property type="evidence" value="ECO:0007669"/>
    <property type="project" value="TreeGrafter"/>
</dbReference>
<comment type="similarity">
    <text evidence="1 20">Belongs to the short-chain dehydrogenases/reductases (SDR) family.</text>
</comment>
<name>V3ZRR5_LOTGI</name>
<comment type="catalytic activity">
    <reaction evidence="8">
        <text>17beta-hydroxy-5alpha-androstan-3-one + NAD(+) = 5alpha-androstan-3,17-dione + NADH + H(+)</text>
        <dbReference type="Rhea" id="RHEA:41992"/>
        <dbReference type="ChEBI" id="CHEBI:15378"/>
        <dbReference type="ChEBI" id="CHEBI:15994"/>
        <dbReference type="ChEBI" id="CHEBI:16330"/>
        <dbReference type="ChEBI" id="CHEBI:57540"/>
        <dbReference type="ChEBI" id="CHEBI:57945"/>
    </reaction>
    <physiologicalReaction direction="left-to-right" evidence="8">
        <dbReference type="Rhea" id="RHEA:41993"/>
    </physiologicalReaction>
</comment>
<evidence type="ECO:0000256" key="11">
    <source>
        <dbReference type="ARBA" id="ARBA00051637"/>
    </source>
</evidence>
<evidence type="ECO:0000256" key="8">
    <source>
        <dbReference type="ARBA" id="ARBA00050435"/>
    </source>
</evidence>
<keyword evidence="2" id="KW-0560">Oxidoreductase</keyword>
<sequence length="252" mass="26480">QGLVGLVTGGASGLGKATAERFVKQGAKVVLCDLESSEGKQVASGLGDDCVFAATDVTSENDVVNALEIAKSKFGGLDTVVNCAGIGIAKTVYDFKRNKPHSLEDFKRILEVNVGGTFNVTRLAVGLINANEPNSNGQKGVIINTASVAAFDGQRGQAAYAASKGAITSMALPLARDLGRQGIRVMTIAPGLFKTPLLESLPEAAIQQLCSYIPFPSRLGHPDEYAHLVQTIIENPMLNGEVIRLDGALRMQ</sequence>
<comment type="catalytic activity">
    <reaction evidence="7">
        <text>5alpha-androstane-3alpha,17beta-diol + NAD(+) = 17beta-hydroxy-5alpha-androstan-3-one + NADH + H(+)</text>
        <dbReference type="Rhea" id="RHEA:42004"/>
        <dbReference type="ChEBI" id="CHEBI:15378"/>
        <dbReference type="ChEBI" id="CHEBI:16330"/>
        <dbReference type="ChEBI" id="CHEBI:36713"/>
        <dbReference type="ChEBI" id="CHEBI:57540"/>
        <dbReference type="ChEBI" id="CHEBI:57945"/>
        <dbReference type="EC" id="1.1.1.53"/>
    </reaction>
    <physiologicalReaction direction="right-to-left" evidence="7">
        <dbReference type="Rhea" id="RHEA:42006"/>
    </physiologicalReaction>
</comment>
<dbReference type="Pfam" id="PF00106">
    <property type="entry name" value="adh_short"/>
    <property type="match status" value="1"/>
</dbReference>
<evidence type="ECO:0000256" key="14">
    <source>
        <dbReference type="ARBA" id="ARBA00052417"/>
    </source>
</evidence>
<dbReference type="InterPro" id="IPR002347">
    <property type="entry name" value="SDR_fam"/>
</dbReference>
<feature type="non-terminal residue" evidence="22">
    <location>
        <position position="1"/>
    </location>
</feature>
<dbReference type="Proteomes" id="UP000030746">
    <property type="component" value="Unassembled WGS sequence"/>
</dbReference>
<dbReference type="Gene3D" id="3.40.50.720">
    <property type="entry name" value="NAD(P)-binding Rossmann-like Domain"/>
    <property type="match status" value="1"/>
</dbReference>
<dbReference type="InterPro" id="IPR020904">
    <property type="entry name" value="Sc_DH/Rdtase_CS"/>
</dbReference>
<evidence type="ECO:0000259" key="21">
    <source>
        <dbReference type="SMART" id="SM00822"/>
    </source>
</evidence>
<dbReference type="PANTHER" id="PTHR43658:SF8">
    <property type="entry name" value="17-BETA-HYDROXYSTEROID DEHYDROGENASE 14-RELATED"/>
    <property type="match status" value="1"/>
</dbReference>
<evidence type="ECO:0000256" key="12">
    <source>
        <dbReference type="ARBA" id="ARBA00051831"/>
    </source>
</evidence>
<evidence type="ECO:0000256" key="9">
    <source>
        <dbReference type="ARBA" id="ARBA00050927"/>
    </source>
</evidence>
<comment type="catalytic activity">
    <reaction evidence="11">
        <text>3beta,7beta-dihydroxy-5beta-cholan-24-oate + NAD(+) = 3beta-hydroxy-7-oxo-5beta-cholan-24-oate + NADH + H(+)</text>
        <dbReference type="Rhea" id="RHEA:42024"/>
        <dbReference type="ChEBI" id="CHEBI:15378"/>
        <dbReference type="ChEBI" id="CHEBI:57540"/>
        <dbReference type="ChEBI" id="CHEBI:57945"/>
        <dbReference type="ChEBI" id="CHEBI:78602"/>
        <dbReference type="ChEBI" id="CHEBI:78603"/>
    </reaction>
    <physiologicalReaction direction="left-to-right" evidence="11">
        <dbReference type="Rhea" id="RHEA:42025"/>
    </physiologicalReaction>
</comment>
<comment type="catalytic activity">
    <reaction evidence="12">
        <text>ursodeoxycholate + NAD(+) = 7-oxolithocholate + NADH + H(+)</text>
        <dbReference type="Rhea" id="RHEA:42028"/>
        <dbReference type="ChEBI" id="CHEBI:15378"/>
        <dbReference type="ChEBI" id="CHEBI:57540"/>
        <dbReference type="ChEBI" id="CHEBI:57945"/>
        <dbReference type="ChEBI" id="CHEBI:78604"/>
        <dbReference type="ChEBI" id="CHEBI:78605"/>
    </reaction>
    <physiologicalReaction direction="left-to-right" evidence="12">
        <dbReference type="Rhea" id="RHEA:42029"/>
    </physiologicalReaction>
</comment>
<evidence type="ECO:0000256" key="20">
    <source>
        <dbReference type="RuleBase" id="RU000363"/>
    </source>
</evidence>
<keyword evidence="23" id="KW-1185">Reference proteome</keyword>
<evidence type="ECO:0000256" key="5">
    <source>
        <dbReference type="ARBA" id="ARBA00049381"/>
    </source>
</evidence>
<dbReference type="InterPro" id="IPR057326">
    <property type="entry name" value="KR_dom"/>
</dbReference>
<dbReference type="GO" id="GO:0006631">
    <property type="term" value="P:fatty acid metabolic process"/>
    <property type="evidence" value="ECO:0007669"/>
    <property type="project" value="TreeGrafter"/>
</dbReference>
<comment type="catalytic activity">
    <reaction evidence="9">
        <text>cortisol + NAD(+) = 11beta,17alpha-dihydroxypregn-4-ene-3,20,21-trione + NADH + H(+)</text>
        <dbReference type="Rhea" id="RHEA:42012"/>
        <dbReference type="ChEBI" id="CHEBI:15378"/>
        <dbReference type="ChEBI" id="CHEBI:17650"/>
        <dbReference type="ChEBI" id="CHEBI:57540"/>
        <dbReference type="ChEBI" id="CHEBI:57945"/>
        <dbReference type="ChEBI" id="CHEBI:78595"/>
    </reaction>
    <physiologicalReaction direction="left-to-right" evidence="9">
        <dbReference type="Rhea" id="RHEA:42013"/>
    </physiologicalReaction>
</comment>
<dbReference type="AlphaFoldDB" id="V3ZRR5"/>
<dbReference type="InterPro" id="IPR036291">
    <property type="entry name" value="NAD(P)-bd_dom_sf"/>
</dbReference>
<dbReference type="GO" id="GO:0047044">
    <property type="term" value="F:androstan-3-alpha,17-beta-diol dehydrogenase (NAD+) activity"/>
    <property type="evidence" value="ECO:0007669"/>
    <property type="project" value="UniProtKB-EC"/>
</dbReference>
<organism evidence="22 23">
    <name type="scientific">Lottia gigantea</name>
    <name type="common">Giant owl limpet</name>
    <dbReference type="NCBI Taxonomy" id="225164"/>
    <lineage>
        <taxon>Eukaryota</taxon>
        <taxon>Metazoa</taxon>
        <taxon>Spiralia</taxon>
        <taxon>Lophotrochozoa</taxon>
        <taxon>Mollusca</taxon>
        <taxon>Gastropoda</taxon>
        <taxon>Patellogastropoda</taxon>
        <taxon>Lottioidea</taxon>
        <taxon>Lottiidae</taxon>
        <taxon>Lottia</taxon>
    </lineage>
</organism>
<dbReference type="OMA" id="RHIFEND"/>
<evidence type="ECO:0000256" key="16">
    <source>
        <dbReference type="ARBA" id="ARBA00072938"/>
    </source>
</evidence>
<dbReference type="SMART" id="SM00822">
    <property type="entry name" value="PKS_KR"/>
    <property type="match status" value="1"/>
</dbReference>
<evidence type="ECO:0000256" key="10">
    <source>
        <dbReference type="ARBA" id="ARBA00051004"/>
    </source>
</evidence>
<dbReference type="RefSeq" id="XP_009064158.1">
    <property type="nucleotide sequence ID" value="XM_009065910.1"/>
</dbReference>
<dbReference type="PRINTS" id="PR00080">
    <property type="entry name" value="SDRFAMILY"/>
</dbReference>
<dbReference type="GO" id="GO:0003857">
    <property type="term" value="F:(3S)-3-hydroxyacyl-CoA dehydrogenase (NAD+) activity"/>
    <property type="evidence" value="ECO:0007669"/>
    <property type="project" value="UniProtKB-EC"/>
</dbReference>
<evidence type="ECO:0000256" key="13">
    <source>
        <dbReference type="ARBA" id="ARBA00052095"/>
    </source>
</evidence>
<evidence type="ECO:0000256" key="3">
    <source>
        <dbReference type="ARBA" id="ARBA00024071"/>
    </source>
</evidence>
<dbReference type="FunFam" id="3.40.50.720:FF:000215">
    <property type="entry name" value="3-hydroxyacyl-CoA dehydrogenase type-2"/>
    <property type="match status" value="1"/>
</dbReference>
<evidence type="ECO:0000256" key="7">
    <source>
        <dbReference type="ARBA" id="ARBA00050365"/>
    </source>
</evidence>
<comment type="catalytic activity">
    <reaction evidence="10">
        <text>(3S)-3-hydroxybutanoyl-CoA + NAD(+) = acetoacetyl-CoA + NADH + H(+)</text>
        <dbReference type="Rhea" id="RHEA:30799"/>
        <dbReference type="ChEBI" id="CHEBI:15378"/>
        <dbReference type="ChEBI" id="CHEBI:57286"/>
        <dbReference type="ChEBI" id="CHEBI:57316"/>
        <dbReference type="ChEBI" id="CHEBI:57540"/>
        <dbReference type="ChEBI" id="CHEBI:57945"/>
    </reaction>
    <physiologicalReaction direction="left-to-right" evidence="10">
        <dbReference type="Rhea" id="RHEA:30800"/>
    </physiologicalReaction>
    <physiologicalReaction direction="right-to-left" evidence="10">
        <dbReference type="Rhea" id="RHEA:30801"/>
    </physiologicalReaction>
</comment>
<dbReference type="EC" id="1.1.1.62" evidence="4"/>
<reference evidence="22 23" key="1">
    <citation type="journal article" date="2013" name="Nature">
        <title>Insights into bilaterian evolution from three spiralian genomes.</title>
        <authorList>
            <person name="Simakov O."/>
            <person name="Marletaz F."/>
            <person name="Cho S.J."/>
            <person name="Edsinger-Gonzales E."/>
            <person name="Havlak P."/>
            <person name="Hellsten U."/>
            <person name="Kuo D.H."/>
            <person name="Larsson T."/>
            <person name="Lv J."/>
            <person name="Arendt D."/>
            <person name="Savage R."/>
            <person name="Osoegawa K."/>
            <person name="de Jong P."/>
            <person name="Grimwood J."/>
            <person name="Chapman J.A."/>
            <person name="Shapiro H."/>
            <person name="Aerts A."/>
            <person name="Otillar R.P."/>
            <person name="Terry A.Y."/>
            <person name="Boore J.L."/>
            <person name="Grigoriev I.V."/>
            <person name="Lindberg D.R."/>
            <person name="Seaver E.C."/>
            <person name="Weisblat D.A."/>
            <person name="Putnam N.H."/>
            <person name="Rokhsar D.S."/>
        </authorList>
    </citation>
    <scope>NUCLEOTIDE SEQUENCE [LARGE SCALE GENOMIC DNA]</scope>
</reference>
<evidence type="ECO:0000256" key="19">
    <source>
        <dbReference type="ARBA" id="ARBA00082399"/>
    </source>
</evidence>
<evidence type="ECO:0000256" key="18">
    <source>
        <dbReference type="ARBA" id="ARBA00082293"/>
    </source>
</evidence>
<comment type="catalytic activity">
    <reaction evidence="14">
        <text>cortisone + NAD(+) = 17alpha-hydroxypregn-4-en-3,11,20-trione-21-al + NADH + H(+)</text>
        <dbReference type="Rhea" id="RHEA:42016"/>
        <dbReference type="ChEBI" id="CHEBI:15378"/>
        <dbReference type="ChEBI" id="CHEBI:16962"/>
        <dbReference type="ChEBI" id="CHEBI:57540"/>
        <dbReference type="ChEBI" id="CHEBI:57945"/>
        <dbReference type="ChEBI" id="CHEBI:78596"/>
    </reaction>
    <physiologicalReaction direction="left-to-right" evidence="14">
        <dbReference type="Rhea" id="RHEA:42017"/>
    </physiologicalReaction>
</comment>
<comment type="catalytic activity">
    <reaction evidence="6">
        <text>a (3S)-3-hydroxyacyl-CoA + NAD(+) = a 3-oxoacyl-CoA + NADH + H(+)</text>
        <dbReference type="Rhea" id="RHEA:22432"/>
        <dbReference type="ChEBI" id="CHEBI:15378"/>
        <dbReference type="ChEBI" id="CHEBI:57318"/>
        <dbReference type="ChEBI" id="CHEBI:57540"/>
        <dbReference type="ChEBI" id="CHEBI:57945"/>
        <dbReference type="ChEBI" id="CHEBI:90726"/>
        <dbReference type="EC" id="1.1.1.35"/>
    </reaction>
    <physiologicalReaction direction="left-to-right" evidence="6">
        <dbReference type="Rhea" id="RHEA:22433"/>
    </physiologicalReaction>
    <physiologicalReaction direction="right-to-left" evidence="6">
        <dbReference type="Rhea" id="RHEA:22434"/>
    </physiologicalReaction>
</comment>
<evidence type="ECO:0000313" key="22">
    <source>
        <dbReference type="EMBL" id="ESO85245.1"/>
    </source>
</evidence>
<dbReference type="GO" id="GO:0004303">
    <property type="term" value="F:estradiol 17-beta-dehydrogenase [NAD(P)+] activity"/>
    <property type="evidence" value="ECO:0007669"/>
    <property type="project" value="UniProtKB-EC"/>
</dbReference>
<evidence type="ECO:0000256" key="15">
    <source>
        <dbReference type="ARBA" id="ARBA00052668"/>
    </source>
</evidence>
<dbReference type="CDD" id="cd05371">
    <property type="entry name" value="HSD10-like_SDR_c"/>
    <property type="match status" value="1"/>
</dbReference>
<evidence type="ECO:0000256" key="17">
    <source>
        <dbReference type="ARBA" id="ARBA00079624"/>
    </source>
</evidence>
<comment type="catalytic activity">
    <reaction evidence="15">
        <text>11-dehydrocorticosterone + NAD(+) = pregn-4-ene-3,11,20,21-tetraone + NADH + H(+)</text>
        <dbReference type="Rhea" id="RHEA:42020"/>
        <dbReference type="ChEBI" id="CHEBI:15378"/>
        <dbReference type="ChEBI" id="CHEBI:57540"/>
        <dbReference type="ChEBI" id="CHEBI:57945"/>
        <dbReference type="ChEBI" id="CHEBI:78600"/>
        <dbReference type="ChEBI" id="CHEBI:78601"/>
    </reaction>
    <physiologicalReaction direction="left-to-right" evidence="15">
        <dbReference type="Rhea" id="RHEA:42021"/>
    </physiologicalReaction>
</comment>
<comment type="catalytic activity">
    <reaction evidence="5">
        <text>17beta-estradiol + NAD(+) = estrone + NADH + H(+)</text>
        <dbReference type="Rhea" id="RHEA:24612"/>
        <dbReference type="ChEBI" id="CHEBI:15378"/>
        <dbReference type="ChEBI" id="CHEBI:16469"/>
        <dbReference type="ChEBI" id="CHEBI:17263"/>
        <dbReference type="ChEBI" id="CHEBI:57540"/>
        <dbReference type="ChEBI" id="CHEBI:57945"/>
        <dbReference type="EC" id="1.1.1.62"/>
    </reaction>
    <physiologicalReaction direction="left-to-right" evidence="5">
        <dbReference type="Rhea" id="RHEA:24613"/>
    </physiologicalReaction>
</comment>
<protein>
    <recommendedName>
        <fullName evidence="16">3-hydroxyacyl-CoA dehydrogenase type-2</fullName>
        <ecNumber evidence="3">1.1.1.53</ecNumber>
        <ecNumber evidence="4">1.1.1.62</ecNumber>
    </recommendedName>
    <alternativeName>
        <fullName evidence="18">3-hydroxyacyl-CoA dehydrogenase type II</fullName>
    </alternativeName>
    <alternativeName>
        <fullName evidence="19">Mitochondrial ribonuclease P protein 2</fullName>
    </alternativeName>
    <alternativeName>
        <fullName evidence="17">Type II HADH</fullName>
    </alternativeName>
</protein>
<dbReference type="PANTHER" id="PTHR43658">
    <property type="entry name" value="SHORT-CHAIN DEHYDROGENASE/REDUCTASE"/>
    <property type="match status" value="1"/>
</dbReference>
<evidence type="ECO:0000256" key="6">
    <source>
        <dbReference type="ARBA" id="ARBA00050141"/>
    </source>
</evidence>
<dbReference type="PROSITE" id="PS00061">
    <property type="entry name" value="ADH_SHORT"/>
    <property type="match status" value="1"/>
</dbReference>